<name>A0A9W7ZPL7_9FUNG</name>
<feature type="compositionally biased region" description="Basic residues" evidence="1">
    <location>
        <begin position="15"/>
        <end position="31"/>
    </location>
</feature>
<feature type="compositionally biased region" description="Basic and acidic residues" evidence="1">
    <location>
        <begin position="32"/>
        <end position="51"/>
    </location>
</feature>
<organism evidence="2 3">
    <name type="scientific">Tieghemiomyces parasiticus</name>
    <dbReference type="NCBI Taxonomy" id="78921"/>
    <lineage>
        <taxon>Eukaryota</taxon>
        <taxon>Fungi</taxon>
        <taxon>Fungi incertae sedis</taxon>
        <taxon>Zoopagomycota</taxon>
        <taxon>Kickxellomycotina</taxon>
        <taxon>Dimargaritomycetes</taxon>
        <taxon>Dimargaritales</taxon>
        <taxon>Dimargaritaceae</taxon>
        <taxon>Tieghemiomyces</taxon>
    </lineage>
</organism>
<dbReference type="InterPro" id="IPR013865">
    <property type="entry name" value="FAM32A"/>
</dbReference>
<evidence type="ECO:0000256" key="1">
    <source>
        <dbReference type="SAM" id="MobiDB-lite"/>
    </source>
</evidence>
<evidence type="ECO:0008006" key="4">
    <source>
        <dbReference type="Google" id="ProtNLM"/>
    </source>
</evidence>
<dbReference type="EMBL" id="JANBPT010001090">
    <property type="protein sequence ID" value="KAJ1910140.1"/>
    <property type="molecule type" value="Genomic_DNA"/>
</dbReference>
<dbReference type="AlphaFoldDB" id="A0A9W7ZPL7"/>
<dbReference type="PANTHER" id="PTHR13282:SF6">
    <property type="entry name" value="PROTEIN FAM32A"/>
    <property type="match status" value="1"/>
</dbReference>
<reference evidence="2" key="1">
    <citation type="submission" date="2022-07" db="EMBL/GenBank/DDBJ databases">
        <title>Phylogenomic reconstructions and comparative analyses of Kickxellomycotina fungi.</title>
        <authorList>
            <person name="Reynolds N.K."/>
            <person name="Stajich J.E."/>
            <person name="Barry K."/>
            <person name="Grigoriev I.V."/>
            <person name="Crous P."/>
            <person name="Smith M.E."/>
        </authorList>
    </citation>
    <scope>NUCLEOTIDE SEQUENCE</scope>
    <source>
        <strain evidence="2">RSA 861</strain>
    </source>
</reference>
<dbReference type="Pfam" id="PF08555">
    <property type="entry name" value="FAM32A"/>
    <property type="match status" value="1"/>
</dbReference>
<evidence type="ECO:0000313" key="3">
    <source>
        <dbReference type="Proteomes" id="UP001150569"/>
    </source>
</evidence>
<dbReference type="OrthoDB" id="205403at2759"/>
<keyword evidence="3" id="KW-1185">Reference proteome</keyword>
<comment type="caution">
    <text evidence="2">The sequence shown here is derived from an EMBL/GenBank/DDBJ whole genome shotgun (WGS) entry which is preliminary data.</text>
</comment>
<feature type="region of interest" description="Disordered" evidence="1">
    <location>
        <begin position="15"/>
        <end position="77"/>
    </location>
</feature>
<protein>
    <recommendedName>
        <fullName evidence="4">DUF1754-domain-containing protein</fullName>
    </recommendedName>
</protein>
<dbReference type="GO" id="GO:0005730">
    <property type="term" value="C:nucleolus"/>
    <property type="evidence" value="ECO:0007669"/>
    <property type="project" value="TreeGrafter"/>
</dbReference>
<dbReference type="Proteomes" id="UP001150569">
    <property type="component" value="Unassembled WGS sequence"/>
</dbReference>
<proteinExistence type="predicted"/>
<accession>A0A9W7ZPL7</accession>
<gene>
    <name evidence="2" type="ORF">IWQ60_010811</name>
</gene>
<sequence length="135" mass="14975">MSAYDDLIGGSLKLKSKGAGIKKKKSKKSKKEAKESRRHSGDEAEVTKPAEEDTGTASASSTSTVPTRTKAEARFEEIQRKRKMEKIDKLASKSHRQRVAELNDYLESLSQHYDIPKPPTIGAVARGIRVRCDCE</sequence>
<evidence type="ECO:0000313" key="2">
    <source>
        <dbReference type="EMBL" id="KAJ1910140.1"/>
    </source>
</evidence>
<feature type="compositionally biased region" description="Low complexity" evidence="1">
    <location>
        <begin position="55"/>
        <end position="64"/>
    </location>
</feature>
<dbReference type="PANTHER" id="PTHR13282">
    <property type="entry name" value="PROTEIN FAM32A"/>
    <property type="match status" value="1"/>
</dbReference>